<evidence type="ECO:0000256" key="2">
    <source>
        <dbReference type="ARBA" id="ARBA00009810"/>
    </source>
</evidence>
<dbReference type="EMBL" id="CP011371">
    <property type="protein sequence ID" value="AKJ27199.1"/>
    <property type="molecule type" value="Genomic_DNA"/>
</dbReference>
<dbReference type="PANTHER" id="PTHR30069:SF29">
    <property type="entry name" value="HEMOGLOBIN AND HEMOGLOBIN-HAPTOGLOBIN-BINDING PROTEIN 1-RELATED"/>
    <property type="match status" value="1"/>
</dbReference>
<evidence type="ECO:0000256" key="5">
    <source>
        <dbReference type="ARBA" id="ARBA00022692"/>
    </source>
</evidence>
<dbReference type="InterPro" id="IPR036942">
    <property type="entry name" value="Beta-barrel_TonB_sf"/>
</dbReference>
<dbReference type="STRING" id="413882.AAW51_0508"/>
<evidence type="ECO:0000256" key="11">
    <source>
        <dbReference type="PROSITE-ProRule" id="PRU01360"/>
    </source>
</evidence>
<evidence type="ECO:0000256" key="1">
    <source>
        <dbReference type="ARBA" id="ARBA00004571"/>
    </source>
</evidence>
<dbReference type="InterPro" id="IPR000531">
    <property type="entry name" value="Beta-barrel_TonB"/>
</dbReference>
<keyword evidence="3 11" id="KW-0813">Transport</keyword>
<evidence type="ECO:0000256" key="3">
    <source>
        <dbReference type="ARBA" id="ARBA00022448"/>
    </source>
</evidence>
<evidence type="ECO:0000256" key="10">
    <source>
        <dbReference type="ARBA" id="ARBA00023237"/>
    </source>
</evidence>
<dbReference type="SUPFAM" id="SSF56935">
    <property type="entry name" value="Porins"/>
    <property type="match status" value="1"/>
</dbReference>
<evidence type="ECO:0000259" key="13">
    <source>
        <dbReference type="Pfam" id="PF00593"/>
    </source>
</evidence>
<evidence type="ECO:0000256" key="4">
    <source>
        <dbReference type="ARBA" id="ARBA00022452"/>
    </source>
</evidence>
<dbReference type="Gene3D" id="2.40.170.20">
    <property type="entry name" value="TonB-dependent receptor, beta-barrel domain"/>
    <property type="match status" value="1"/>
</dbReference>
<protein>
    <submittedName>
        <fullName evidence="15">Membrane protein</fullName>
    </submittedName>
</protein>
<evidence type="ECO:0000313" key="16">
    <source>
        <dbReference type="Proteomes" id="UP000035352"/>
    </source>
</evidence>
<keyword evidence="6" id="KW-0732">Signal</keyword>
<dbReference type="PANTHER" id="PTHR30069">
    <property type="entry name" value="TONB-DEPENDENT OUTER MEMBRANE RECEPTOR"/>
    <property type="match status" value="1"/>
</dbReference>
<dbReference type="AlphaFoldDB" id="A0A0G3BCT8"/>
<evidence type="ECO:0000256" key="7">
    <source>
        <dbReference type="ARBA" id="ARBA00023077"/>
    </source>
</evidence>
<keyword evidence="10 11" id="KW-0998">Cell outer membrane</keyword>
<evidence type="ECO:0000256" key="9">
    <source>
        <dbReference type="ARBA" id="ARBA00023170"/>
    </source>
</evidence>
<dbReference type="KEGG" id="pbh:AAW51_0508"/>
<keyword evidence="16" id="KW-1185">Reference proteome</keyword>
<evidence type="ECO:0000256" key="6">
    <source>
        <dbReference type="ARBA" id="ARBA00022729"/>
    </source>
</evidence>
<gene>
    <name evidence="15" type="ORF">AAW51_0508</name>
</gene>
<sequence>MASCGNAALAAEPEVRRLQPFVVTGTRSEKPADDSPVRTEVVGTEELARTHARSLKEALENVPGLQLREIHGKSGFELSLQGLGSDHVLVLIDGLPISASTSSTVDLSQYLLVDVERIEVVKGAASAQYGSSAMGGVVNVIPRRIEAGTRAQLQVDAGSWGHQNASGRAGEPGMTHALLGVEGGSERWRLRLVGDVNDSRGFAADPAGWTRQGDAVRREQAAVRLSWLPQRHSELWLDASTYREDNEKRYDYFVPPVQVPQRKTEDITRERVVGGTRWRFDSGLRAELKGLHERYDSHTLSYSAAALTGERQSALRTDHASLQIDLPAWHRQLWQLGADLHRERLAQQVDGIGELAAGEVERVARELFAQNDIIVDDRWELLLGVRWQDDSDFGSHVAPKASLRWQLPQGERWRGVLRASLGRGYRVPNLKERHYLFDHSALGYRVEGNPDLQPESSTSLQLGTTLHRGETLTFDANAFLNRVRDLIQTDLGHATVVDGIATYTYRNVARARTRGLETALTWRAAAGLSLNAAYTRTHTEDLSNGRELTRRPRDVLRLGLDWTAYPSGTVSLRGRYQGHELVDQESDARSPAWTTVDLKFNHTWAPGRVLFAGIDNLFDQQRNFANPSDFGPAAGRFFYLGARFTVGTQP</sequence>
<keyword evidence="4 11" id="KW-1134">Transmembrane beta strand</keyword>
<evidence type="ECO:0000259" key="14">
    <source>
        <dbReference type="Pfam" id="PF07715"/>
    </source>
</evidence>
<keyword evidence="8 11" id="KW-0472">Membrane</keyword>
<keyword evidence="7 12" id="KW-0798">TonB box</keyword>
<evidence type="ECO:0000256" key="8">
    <source>
        <dbReference type="ARBA" id="ARBA00023136"/>
    </source>
</evidence>
<evidence type="ECO:0000313" key="15">
    <source>
        <dbReference type="EMBL" id="AKJ27199.1"/>
    </source>
</evidence>
<comment type="similarity">
    <text evidence="2 11 12">Belongs to the TonB-dependent receptor family.</text>
</comment>
<dbReference type="RefSeq" id="WP_053013269.1">
    <property type="nucleotide sequence ID" value="NZ_CP011371.1"/>
</dbReference>
<dbReference type="InterPro" id="IPR012910">
    <property type="entry name" value="Plug_dom"/>
</dbReference>
<dbReference type="Pfam" id="PF07715">
    <property type="entry name" value="Plug"/>
    <property type="match status" value="1"/>
</dbReference>
<keyword evidence="5 11" id="KW-0812">Transmembrane</keyword>
<dbReference type="GO" id="GO:0044718">
    <property type="term" value="P:siderophore transmembrane transport"/>
    <property type="evidence" value="ECO:0007669"/>
    <property type="project" value="TreeGrafter"/>
</dbReference>
<evidence type="ECO:0000256" key="12">
    <source>
        <dbReference type="RuleBase" id="RU003357"/>
    </source>
</evidence>
<reference evidence="15 16" key="1">
    <citation type="submission" date="2015-05" db="EMBL/GenBank/DDBJ databases">
        <authorList>
            <person name="Tang B."/>
            <person name="Yu Y."/>
        </authorList>
    </citation>
    <scope>NUCLEOTIDE SEQUENCE [LARGE SCALE GENOMIC DNA]</scope>
    <source>
        <strain evidence="15 16">DSM 7029</strain>
    </source>
</reference>
<name>A0A0G3BCT8_9BURK</name>
<feature type="domain" description="TonB-dependent receptor-like beta-barrel" evidence="13">
    <location>
        <begin position="231"/>
        <end position="617"/>
    </location>
</feature>
<proteinExistence type="inferred from homology"/>
<dbReference type="InterPro" id="IPR037066">
    <property type="entry name" value="Plug_dom_sf"/>
</dbReference>
<dbReference type="Pfam" id="PF00593">
    <property type="entry name" value="TonB_dep_Rec_b-barrel"/>
    <property type="match status" value="1"/>
</dbReference>
<dbReference type="CDD" id="cd01347">
    <property type="entry name" value="ligand_gated_channel"/>
    <property type="match status" value="1"/>
</dbReference>
<dbReference type="GO" id="GO:0015344">
    <property type="term" value="F:siderophore uptake transmembrane transporter activity"/>
    <property type="evidence" value="ECO:0007669"/>
    <property type="project" value="TreeGrafter"/>
</dbReference>
<dbReference type="GO" id="GO:0009279">
    <property type="term" value="C:cell outer membrane"/>
    <property type="evidence" value="ECO:0007669"/>
    <property type="project" value="UniProtKB-SubCell"/>
</dbReference>
<dbReference type="Proteomes" id="UP000035352">
    <property type="component" value="Chromosome"/>
</dbReference>
<comment type="subcellular location">
    <subcellularLocation>
        <location evidence="1 11">Cell outer membrane</location>
        <topology evidence="1 11">Multi-pass membrane protein</topology>
    </subcellularLocation>
</comment>
<accession>A0A0G3BCT8</accession>
<organism evidence="15 16">
    <name type="scientific">Caldimonas brevitalea</name>
    <dbReference type="NCBI Taxonomy" id="413882"/>
    <lineage>
        <taxon>Bacteria</taxon>
        <taxon>Pseudomonadati</taxon>
        <taxon>Pseudomonadota</taxon>
        <taxon>Betaproteobacteria</taxon>
        <taxon>Burkholderiales</taxon>
        <taxon>Sphaerotilaceae</taxon>
        <taxon>Caldimonas</taxon>
    </lineage>
</organism>
<dbReference type="Gene3D" id="2.170.130.10">
    <property type="entry name" value="TonB-dependent receptor, plug domain"/>
    <property type="match status" value="1"/>
</dbReference>
<keyword evidence="9" id="KW-0675">Receptor</keyword>
<dbReference type="PROSITE" id="PS52016">
    <property type="entry name" value="TONB_DEPENDENT_REC_3"/>
    <property type="match status" value="1"/>
</dbReference>
<dbReference type="InterPro" id="IPR039426">
    <property type="entry name" value="TonB-dep_rcpt-like"/>
</dbReference>
<feature type="domain" description="TonB-dependent receptor plug" evidence="14">
    <location>
        <begin position="33"/>
        <end position="137"/>
    </location>
</feature>
<dbReference type="PATRIC" id="fig|413882.6.peg.541"/>